<reference evidence="2 3" key="1">
    <citation type="submission" date="2015-02" db="EMBL/GenBank/DDBJ databases">
        <title>Draft genome sequences of ten Microbacterium spp. with emphasis on heavy metal contaminated environments.</title>
        <authorList>
            <person name="Corretto E."/>
        </authorList>
    </citation>
    <scope>NUCLEOTIDE SEQUENCE [LARGE SCALE GENOMIC DNA]</scope>
    <source>
        <strain evidence="2 3">DSM 12510</strain>
    </source>
</reference>
<evidence type="ECO:0000313" key="3">
    <source>
        <dbReference type="Proteomes" id="UP000033956"/>
    </source>
</evidence>
<proteinExistence type="predicted"/>
<evidence type="ECO:0000256" key="1">
    <source>
        <dbReference type="SAM" id="MobiDB-lite"/>
    </source>
</evidence>
<dbReference type="AlphaFoldDB" id="A0A0M2H2C6"/>
<sequence>MSERILPGGAWPVVLTPFHDDLSIESAQHTASRTGSLDLGRAKLHPAR</sequence>
<feature type="region of interest" description="Disordered" evidence="1">
    <location>
        <begin position="27"/>
        <end position="48"/>
    </location>
</feature>
<comment type="caution">
    <text evidence="2">The sequence shown here is derived from an EMBL/GenBank/DDBJ whole genome shotgun (WGS) entry which is preliminary data.</text>
</comment>
<protein>
    <submittedName>
        <fullName evidence="2">Uncharacterized protein</fullName>
    </submittedName>
</protein>
<gene>
    <name evidence="2" type="ORF">RS81_01651</name>
</gene>
<dbReference type="STRING" id="92835.RS81_01651"/>
<organism evidence="2 3">
    <name type="scientific">Microbacterium terrae</name>
    <dbReference type="NCBI Taxonomy" id="69369"/>
    <lineage>
        <taxon>Bacteria</taxon>
        <taxon>Bacillati</taxon>
        <taxon>Actinomycetota</taxon>
        <taxon>Actinomycetes</taxon>
        <taxon>Micrococcales</taxon>
        <taxon>Microbacteriaceae</taxon>
        <taxon>Microbacterium</taxon>
    </lineage>
</organism>
<dbReference type="Proteomes" id="UP000033956">
    <property type="component" value="Unassembled WGS sequence"/>
</dbReference>
<dbReference type="PATRIC" id="fig|92835.4.peg.1671"/>
<accession>A0A0M2H2C6</accession>
<name>A0A0M2H2C6_9MICO</name>
<keyword evidence="3" id="KW-1185">Reference proteome</keyword>
<evidence type="ECO:0000313" key="2">
    <source>
        <dbReference type="EMBL" id="KJL40567.1"/>
    </source>
</evidence>
<dbReference type="EMBL" id="JYIZ01000046">
    <property type="protein sequence ID" value="KJL40567.1"/>
    <property type="molecule type" value="Genomic_DNA"/>
</dbReference>